<dbReference type="GO" id="GO:0007189">
    <property type="term" value="P:adenylate cyclase-activating G protein-coupled receptor signaling pathway"/>
    <property type="evidence" value="ECO:0007669"/>
    <property type="project" value="TreeGrafter"/>
</dbReference>
<dbReference type="SUPFAM" id="SSF81321">
    <property type="entry name" value="Family A G protein-coupled receptor-like"/>
    <property type="match status" value="1"/>
</dbReference>
<keyword evidence="4 5" id="KW-0472">Membrane</keyword>
<protein>
    <submittedName>
        <fullName evidence="6">517_t:CDS:1</fullName>
    </submittedName>
</protein>
<gene>
    <name evidence="6" type="ORF">ALEPTO_LOCUS5429</name>
</gene>
<evidence type="ECO:0000256" key="4">
    <source>
        <dbReference type="ARBA" id="ARBA00023136"/>
    </source>
</evidence>
<evidence type="ECO:0000256" key="3">
    <source>
        <dbReference type="ARBA" id="ARBA00022989"/>
    </source>
</evidence>
<evidence type="ECO:0000256" key="5">
    <source>
        <dbReference type="SAM" id="Phobius"/>
    </source>
</evidence>
<name>A0A9N9AUN0_9GLOM</name>
<proteinExistence type="predicted"/>
<dbReference type="Gene3D" id="1.20.1070.10">
    <property type="entry name" value="Rhodopsin 7-helix transmembrane proteins"/>
    <property type="match status" value="1"/>
</dbReference>
<dbReference type="GO" id="GO:0005886">
    <property type="term" value="C:plasma membrane"/>
    <property type="evidence" value="ECO:0007669"/>
    <property type="project" value="TreeGrafter"/>
</dbReference>
<dbReference type="AlphaFoldDB" id="A0A9N9AUN0"/>
<keyword evidence="7" id="KW-1185">Reference proteome</keyword>
<feature type="transmembrane region" description="Helical" evidence="5">
    <location>
        <begin position="211"/>
        <end position="235"/>
    </location>
</feature>
<reference evidence="6" key="1">
    <citation type="submission" date="2021-06" db="EMBL/GenBank/DDBJ databases">
        <authorList>
            <person name="Kallberg Y."/>
            <person name="Tangrot J."/>
            <person name="Rosling A."/>
        </authorList>
    </citation>
    <scope>NUCLEOTIDE SEQUENCE</scope>
    <source>
        <strain evidence="6">FL130A</strain>
    </source>
</reference>
<feature type="transmembrane region" description="Helical" evidence="5">
    <location>
        <begin position="82"/>
        <end position="101"/>
    </location>
</feature>
<keyword evidence="2 5" id="KW-0812">Transmembrane</keyword>
<comment type="caution">
    <text evidence="6">The sequence shown here is derived from an EMBL/GenBank/DDBJ whole genome shotgun (WGS) entry which is preliminary data.</text>
</comment>
<evidence type="ECO:0000313" key="7">
    <source>
        <dbReference type="Proteomes" id="UP000789508"/>
    </source>
</evidence>
<dbReference type="PANTHER" id="PTHR23112:SF37">
    <property type="entry name" value="G PROTEIN-COUPLED RECEPTOR GPR1"/>
    <property type="match status" value="1"/>
</dbReference>
<feature type="transmembrane region" description="Helical" evidence="5">
    <location>
        <begin position="12"/>
        <end position="30"/>
    </location>
</feature>
<dbReference type="InterPro" id="IPR000276">
    <property type="entry name" value="GPCR_Rhodpsn"/>
</dbReference>
<feature type="transmembrane region" description="Helical" evidence="5">
    <location>
        <begin position="183"/>
        <end position="199"/>
    </location>
</feature>
<dbReference type="EMBL" id="CAJVPS010001527">
    <property type="protein sequence ID" value="CAG8541433.1"/>
    <property type="molecule type" value="Genomic_DNA"/>
</dbReference>
<evidence type="ECO:0000256" key="2">
    <source>
        <dbReference type="ARBA" id="ARBA00022692"/>
    </source>
</evidence>
<keyword evidence="3 5" id="KW-1133">Transmembrane helix</keyword>
<dbReference type="Pfam" id="PF00001">
    <property type="entry name" value="7tm_1"/>
    <property type="match status" value="1"/>
</dbReference>
<comment type="subcellular location">
    <subcellularLocation>
        <location evidence="1">Membrane</location>
        <topology evidence="1">Multi-pass membrane protein</topology>
    </subcellularLocation>
</comment>
<organism evidence="6 7">
    <name type="scientific">Ambispora leptoticha</name>
    <dbReference type="NCBI Taxonomy" id="144679"/>
    <lineage>
        <taxon>Eukaryota</taxon>
        <taxon>Fungi</taxon>
        <taxon>Fungi incertae sedis</taxon>
        <taxon>Mucoromycota</taxon>
        <taxon>Glomeromycotina</taxon>
        <taxon>Glomeromycetes</taxon>
        <taxon>Archaeosporales</taxon>
        <taxon>Ambisporaceae</taxon>
        <taxon>Ambispora</taxon>
    </lineage>
</organism>
<evidence type="ECO:0000256" key="1">
    <source>
        <dbReference type="ARBA" id="ARBA00004141"/>
    </source>
</evidence>
<dbReference type="OrthoDB" id="100006at2759"/>
<evidence type="ECO:0000313" key="6">
    <source>
        <dbReference type="EMBL" id="CAG8541433.1"/>
    </source>
</evidence>
<feature type="transmembrane region" description="Helical" evidence="5">
    <location>
        <begin position="133"/>
        <end position="157"/>
    </location>
</feature>
<feature type="transmembrane region" description="Helical" evidence="5">
    <location>
        <begin position="50"/>
        <end position="70"/>
    </location>
</feature>
<dbReference type="Proteomes" id="UP000789508">
    <property type="component" value="Unassembled WGS sequence"/>
</dbReference>
<accession>A0A9N9AUN0</accession>
<sequence>MKKTFARLIINLLVSDWLQSLGFMMSYYWIVKGKIVEGTWCNVQGAIINLGDVASGFWATSICLHTFFSVIKGYEPRNYLEISMAIIWPLNVFISLIGFVIQNRLHGNSYSFYGSAGGSWCWINQEFNEYRVILHYGIVTILASIMIFLYGWMLLVIHRQQQEIAVIKFEETRKILQKTRKKFIYYPVVYLVLVLPLALERYLAISGITLPFTYLIVAGCIFASAGTVNAAIYGFTRNLVSINSFLVFLKIGEEKG</sequence>
<dbReference type="GO" id="GO:0004930">
    <property type="term" value="F:G protein-coupled receptor activity"/>
    <property type="evidence" value="ECO:0007669"/>
    <property type="project" value="InterPro"/>
</dbReference>
<dbReference type="PANTHER" id="PTHR23112">
    <property type="entry name" value="G PROTEIN-COUPLED RECEPTOR 157-RELATED"/>
    <property type="match status" value="1"/>
</dbReference>